<evidence type="ECO:0000313" key="2">
    <source>
        <dbReference type="Proteomes" id="UP001214638"/>
    </source>
</evidence>
<comment type="caution">
    <text evidence="1">The sequence shown here is derived from an EMBL/GenBank/DDBJ whole genome shotgun (WGS) entry which is preliminary data.</text>
</comment>
<dbReference type="EMBL" id="JALLKP010000002">
    <property type="protein sequence ID" value="KAK2196678.1"/>
    <property type="molecule type" value="Genomic_DNA"/>
</dbReference>
<keyword evidence="2" id="KW-1185">Reference proteome</keyword>
<reference evidence="1" key="1">
    <citation type="journal article" date="2023" name="Nat. Microbiol.">
        <title>Babesia duncani multi-omics identifies virulence factors and drug targets.</title>
        <authorList>
            <person name="Singh P."/>
            <person name="Lonardi S."/>
            <person name="Liang Q."/>
            <person name="Vydyam P."/>
            <person name="Khabirova E."/>
            <person name="Fang T."/>
            <person name="Gihaz S."/>
            <person name="Thekkiniath J."/>
            <person name="Munshi M."/>
            <person name="Abel S."/>
            <person name="Ciampossin L."/>
            <person name="Batugedara G."/>
            <person name="Gupta M."/>
            <person name="Lu X.M."/>
            <person name="Lenz T."/>
            <person name="Chakravarty S."/>
            <person name="Cornillot E."/>
            <person name="Hu Y."/>
            <person name="Ma W."/>
            <person name="Gonzalez L.M."/>
            <person name="Sanchez S."/>
            <person name="Estrada K."/>
            <person name="Sanchez-Flores A."/>
            <person name="Montero E."/>
            <person name="Harb O.S."/>
            <person name="Le Roch K.G."/>
            <person name="Mamoun C.B."/>
        </authorList>
    </citation>
    <scope>NUCLEOTIDE SEQUENCE</scope>
    <source>
        <strain evidence="1">WA1</strain>
    </source>
</reference>
<proteinExistence type="predicted"/>
<evidence type="ECO:0000313" key="1">
    <source>
        <dbReference type="EMBL" id="KAK2196678.1"/>
    </source>
</evidence>
<name>A0AAD9PLQ8_9APIC</name>
<accession>A0AAD9PLQ8</accession>
<dbReference type="KEGG" id="bdw:94336225"/>
<dbReference type="GeneID" id="94336225"/>
<protein>
    <submittedName>
        <fullName evidence="1">Uncharacterized protein</fullName>
    </submittedName>
</protein>
<dbReference type="AlphaFoldDB" id="A0AAD9PLQ8"/>
<organism evidence="1 2">
    <name type="scientific">Babesia duncani</name>
    <dbReference type="NCBI Taxonomy" id="323732"/>
    <lineage>
        <taxon>Eukaryota</taxon>
        <taxon>Sar</taxon>
        <taxon>Alveolata</taxon>
        <taxon>Apicomplexa</taxon>
        <taxon>Aconoidasida</taxon>
        <taxon>Piroplasmida</taxon>
        <taxon>Babesiidae</taxon>
        <taxon>Babesia</taxon>
    </lineage>
</organism>
<sequence>MSKFKTIGQRTFASLSRSGVVSQPSPSPEISAVPAPPSRYEELSCFAKVHQVQGIWRAPRNLNYTREDFDRIYPPDYKGMRIGLPDSGSFAARNLDARFDEISPLMWTALILSPLIIWGGIEAKHLIFPSEKTGHH</sequence>
<dbReference type="RefSeq" id="XP_067803520.1">
    <property type="nucleotide sequence ID" value="XM_067946956.1"/>
</dbReference>
<gene>
    <name evidence="1" type="ORF">BdWA1_001927</name>
</gene>
<dbReference type="Proteomes" id="UP001214638">
    <property type="component" value="Unassembled WGS sequence"/>
</dbReference>